<evidence type="ECO:0000313" key="1">
    <source>
        <dbReference type="Proteomes" id="UP000887565"/>
    </source>
</evidence>
<protein>
    <submittedName>
        <fullName evidence="2">Uncharacterized protein</fullName>
    </submittedName>
</protein>
<proteinExistence type="predicted"/>
<reference evidence="2" key="1">
    <citation type="submission" date="2022-11" db="UniProtKB">
        <authorList>
            <consortium name="WormBaseParasite"/>
        </authorList>
    </citation>
    <scope>IDENTIFICATION</scope>
</reference>
<keyword evidence="1" id="KW-1185">Reference proteome</keyword>
<dbReference type="AlphaFoldDB" id="A0A915JFE2"/>
<dbReference type="WBParaSite" id="nRc.2.0.1.t25250-RA">
    <property type="protein sequence ID" value="nRc.2.0.1.t25250-RA"/>
    <property type="gene ID" value="nRc.2.0.1.g25250"/>
</dbReference>
<accession>A0A915JFE2</accession>
<dbReference type="Proteomes" id="UP000887565">
    <property type="component" value="Unplaced"/>
</dbReference>
<organism evidence="1 2">
    <name type="scientific">Romanomermis culicivorax</name>
    <name type="common">Nematode worm</name>
    <dbReference type="NCBI Taxonomy" id="13658"/>
    <lineage>
        <taxon>Eukaryota</taxon>
        <taxon>Metazoa</taxon>
        <taxon>Ecdysozoa</taxon>
        <taxon>Nematoda</taxon>
        <taxon>Enoplea</taxon>
        <taxon>Dorylaimia</taxon>
        <taxon>Mermithida</taxon>
        <taxon>Mermithoidea</taxon>
        <taxon>Mermithidae</taxon>
        <taxon>Romanomermis</taxon>
    </lineage>
</organism>
<evidence type="ECO:0000313" key="2">
    <source>
        <dbReference type="WBParaSite" id="nRc.2.0.1.t25250-RA"/>
    </source>
</evidence>
<name>A0A915JFE2_ROMCU</name>
<sequence>MDVDDGRSPFMVPQARRALYENQEPKPKALPQPHVFVNEINQSMLSLLISLYRKHFPNSVDFKNAADMSGIYQPRQQAQSAPTLSNDVKIAYDVVQQIRQLLDEIYDANDSECRRKIDEICEKMKQLNNEKGEMTTIVSTKETAEREKR</sequence>